<dbReference type="Pfam" id="PF01753">
    <property type="entry name" value="zf-MYND"/>
    <property type="match status" value="1"/>
</dbReference>
<keyword evidence="1" id="KW-0479">Metal-binding</keyword>
<organism evidence="6 7">
    <name type="scientific">Didymella glomerata</name>
    <dbReference type="NCBI Taxonomy" id="749621"/>
    <lineage>
        <taxon>Eukaryota</taxon>
        <taxon>Fungi</taxon>
        <taxon>Dikarya</taxon>
        <taxon>Ascomycota</taxon>
        <taxon>Pezizomycotina</taxon>
        <taxon>Dothideomycetes</taxon>
        <taxon>Pleosporomycetidae</taxon>
        <taxon>Pleosporales</taxon>
        <taxon>Pleosporineae</taxon>
        <taxon>Didymellaceae</taxon>
        <taxon>Didymella</taxon>
    </lineage>
</organism>
<protein>
    <recommendedName>
        <fullName evidence="5">MYND-type domain-containing protein</fullName>
    </recommendedName>
</protein>
<evidence type="ECO:0000256" key="4">
    <source>
        <dbReference type="PROSITE-ProRule" id="PRU00134"/>
    </source>
</evidence>
<evidence type="ECO:0000259" key="5">
    <source>
        <dbReference type="PROSITE" id="PS50865"/>
    </source>
</evidence>
<dbReference type="InterPro" id="IPR002893">
    <property type="entry name" value="Znf_MYND"/>
</dbReference>
<accession>A0A9W8X600</accession>
<keyword evidence="2 4" id="KW-0863">Zinc-finger</keyword>
<evidence type="ECO:0000256" key="2">
    <source>
        <dbReference type="ARBA" id="ARBA00022771"/>
    </source>
</evidence>
<dbReference type="GO" id="GO:0008270">
    <property type="term" value="F:zinc ion binding"/>
    <property type="evidence" value="ECO:0007669"/>
    <property type="project" value="UniProtKB-KW"/>
</dbReference>
<sequence length="275" mass="30249">MGAWGHSLFQSDNDMDTVSELGHEMGLSKLQEDMEAAAKAEGKSEEEVRKIYLDIYGGGSHPEVVRKHLDSGALATCIETWEAKMLTVPNGSKDQQLEYLFRDPVYCYVLLGACAMTLGCHLPDSFLDMLKIVYTESGFLAPALKQLHKALFGPKGFKNGVPYNFESKSLVETANSMSDDDEPPNASGFRMMNVMGGPGSMFGPQGTNSIKSVIMKELRSKIHKPDLCGECSASQGEGGHALLQCARCKDRRYCSSECQKKHWNIHKKLCKPAKA</sequence>
<evidence type="ECO:0000313" key="6">
    <source>
        <dbReference type="EMBL" id="KAJ4341596.1"/>
    </source>
</evidence>
<dbReference type="PROSITE" id="PS50865">
    <property type="entry name" value="ZF_MYND_2"/>
    <property type="match status" value="1"/>
</dbReference>
<dbReference type="AlphaFoldDB" id="A0A9W8X600"/>
<proteinExistence type="predicted"/>
<evidence type="ECO:0000313" key="7">
    <source>
        <dbReference type="Proteomes" id="UP001140562"/>
    </source>
</evidence>
<gene>
    <name evidence="6" type="ORF">N0V87_001611</name>
</gene>
<dbReference type="Gene3D" id="6.10.140.2220">
    <property type="match status" value="1"/>
</dbReference>
<feature type="domain" description="MYND-type" evidence="5">
    <location>
        <begin position="228"/>
        <end position="270"/>
    </location>
</feature>
<dbReference type="Proteomes" id="UP001140562">
    <property type="component" value="Unassembled WGS sequence"/>
</dbReference>
<keyword evidence="7" id="KW-1185">Reference proteome</keyword>
<dbReference type="SUPFAM" id="SSF144232">
    <property type="entry name" value="HIT/MYND zinc finger-like"/>
    <property type="match status" value="1"/>
</dbReference>
<reference evidence="6" key="1">
    <citation type="submission" date="2022-10" db="EMBL/GenBank/DDBJ databases">
        <title>Tapping the CABI collections for fungal endophytes: first genome assemblies for Collariella, Neodidymelliopsis, Ascochyta clinopodiicola, Didymella pomorum, Didymosphaeria variabile, Neocosmospora piperis and Neocucurbitaria cava.</title>
        <authorList>
            <person name="Hill R."/>
        </authorList>
    </citation>
    <scope>NUCLEOTIDE SEQUENCE</scope>
    <source>
        <strain evidence="6">IMI 360193</strain>
    </source>
</reference>
<keyword evidence="3" id="KW-0862">Zinc</keyword>
<evidence type="ECO:0000256" key="3">
    <source>
        <dbReference type="ARBA" id="ARBA00022833"/>
    </source>
</evidence>
<evidence type="ECO:0000256" key="1">
    <source>
        <dbReference type="ARBA" id="ARBA00022723"/>
    </source>
</evidence>
<dbReference type="OrthoDB" id="341421at2759"/>
<name>A0A9W8X600_9PLEO</name>
<dbReference type="EMBL" id="JAPEUV010000010">
    <property type="protein sequence ID" value="KAJ4341596.1"/>
    <property type="molecule type" value="Genomic_DNA"/>
</dbReference>
<comment type="caution">
    <text evidence="6">The sequence shown here is derived from an EMBL/GenBank/DDBJ whole genome shotgun (WGS) entry which is preliminary data.</text>
</comment>